<keyword evidence="6 8" id="KW-0408">Iron</keyword>
<dbReference type="GO" id="GO:0005506">
    <property type="term" value="F:iron ion binding"/>
    <property type="evidence" value="ECO:0007669"/>
    <property type="project" value="InterPro"/>
</dbReference>
<dbReference type="InterPro" id="IPR001128">
    <property type="entry name" value="Cyt_P450"/>
</dbReference>
<evidence type="ECO:0000256" key="3">
    <source>
        <dbReference type="ARBA" id="ARBA00022617"/>
    </source>
</evidence>
<gene>
    <name evidence="10" type="ORF">ATNIH1004_002250</name>
</gene>
<dbReference type="Gene3D" id="1.10.630.10">
    <property type="entry name" value="Cytochrome P450"/>
    <property type="match status" value="1"/>
</dbReference>
<name>A0A5M9MY51_9EURO</name>
<evidence type="ECO:0000256" key="7">
    <source>
        <dbReference type="ARBA" id="ARBA00023033"/>
    </source>
</evidence>
<evidence type="ECO:0000256" key="5">
    <source>
        <dbReference type="ARBA" id="ARBA00023002"/>
    </source>
</evidence>
<dbReference type="AlphaFoldDB" id="A0A5M9MY51"/>
<evidence type="ECO:0000313" key="10">
    <source>
        <dbReference type="EMBL" id="KAA8649579.1"/>
    </source>
</evidence>
<feature type="binding site" description="axial binding residue" evidence="8">
    <location>
        <position position="360"/>
    </location>
    <ligand>
        <name>heme</name>
        <dbReference type="ChEBI" id="CHEBI:30413"/>
    </ligand>
    <ligandPart>
        <name>Fe</name>
        <dbReference type="ChEBI" id="CHEBI:18248"/>
    </ligandPart>
</feature>
<evidence type="ECO:0000256" key="4">
    <source>
        <dbReference type="ARBA" id="ARBA00022723"/>
    </source>
</evidence>
<dbReference type="GeneID" id="54324952"/>
<dbReference type="InterPro" id="IPR017972">
    <property type="entry name" value="Cyt_P450_CS"/>
</dbReference>
<protein>
    <submittedName>
        <fullName evidence="10">Uncharacterized protein</fullName>
    </submittedName>
</protein>
<comment type="caution">
    <text evidence="10">The sequence shown here is derived from an EMBL/GenBank/DDBJ whole genome shotgun (WGS) entry which is preliminary data.</text>
</comment>
<comment type="cofactor">
    <cofactor evidence="1 8">
        <name>heme</name>
        <dbReference type="ChEBI" id="CHEBI:30413"/>
    </cofactor>
</comment>
<keyword evidence="3 8" id="KW-0349">Heme</keyword>
<dbReference type="PANTHER" id="PTHR46206:SF2">
    <property type="entry name" value="CYTOCHROME P450 MONOOXYGENASE AUSG-RELATED"/>
    <property type="match status" value="1"/>
</dbReference>
<evidence type="ECO:0000256" key="8">
    <source>
        <dbReference type="PIRSR" id="PIRSR602403-1"/>
    </source>
</evidence>
<dbReference type="PANTHER" id="PTHR46206">
    <property type="entry name" value="CYTOCHROME P450"/>
    <property type="match status" value="1"/>
</dbReference>
<comment type="similarity">
    <text evidence="2 9">Belongs to the cytochrome P450 family.</text>
</comment>
<evidence type="ECO:0000256" key="2">
    <source>
        <dbReference type="ARBA" id="ARBA00010617"/>
    </source>
</evidence>
<dbReference type="PRINTS" id="PR00465">
    <property type="entry name" value="EP450IV"/>
</dbReference>
<keyword evidence="7 9" id="KW-0503">Monooxygenase</keyword>
<dbReference type="InterPro" id="IPR036396">
    <property type="entry name" value="Cyt_P450_sf"/>
</dbReference>
<evidence type="ECO:0000313" key="11">
    <source>
        <dbReference type="Proteomes" id="UP000324241"/>
    </source>
</evidence>
<proteinExistence type="inferred from homology"/>
<dbReference type="GO" id="GO:0020037">
    <property type="term" value="F:heme binding"/>
    <property type="evidence" value="ECO:0007669"/>
    <property type="project" value="InterPro"/>
</dbReference>
<dbReference type="RefSeq" id="XP_033428940.1">
    <property type="nucleotide sequence ID" value="XM_033566945.1"/>
</dbReference>
<dbReference type="Pfam" id="PF00067">
    <property type="entry name" value="p450"/>
    <property type="match status" value="1"/>
</dbReference>
<dbReference type="GO" id="GO:0004497">
    <property type="term" value="F:monooxygenase activity"/>
    <property type="evidence" value="ECO:0007669"/>
    <property type="project" value="UniProtKB-KW"/>
</dbReference>
<dbReference type="SUPFAM" id="SSF48264">
    <property type="entry name" value="Cytochrome P450"/>
    <property type="match status" value="1"/>
</dbReference>
<dbReference type="OrthoDB" id="1844152at2759"/>
<dbReference type="InterPro" id="IPR002403">
    <property type="entry name" value="Cyt_P450_E_grp-IV"/>
</dbReference>
<accession>A0A5M9MY51</accession>
<dbReference type="Proteomes" id="UP000324241">
    <property type="component" value="Unassembled WGS sequence"/>
</dbReference>
<keyword evidence="5 9" id="KW-0560">Oxidoreductase</keyword>
<evidence type="ECO:0000256" key="6">
    <source>
        <dbReference type="ARBA" id="ARBA00023004"/>
    </source>
</evidence>
<reference evidence="10 11" key="1">
    <citation type="submission" date="2019-08" db="EMBL/GenBank/DDBJ databases">
        <title>The genome sequence of a newly discovered highly antifungal drug resistant Aspergillus species, Aspergillus tanneri NIH 1004.</title>
        <authorList>
            <person name="Mounaud S."/>
            <person name="Singh I."/>
            <person name="Joardar V."/>
            <person name="Pakala S."/>
            <person name="Pakala S."/>
            <person name="Venepally P."/>
            <person name="Chung J.K."/>
            <person name="Losada L."/>
            <person name="Nierman W.C."/>
        </authorList>
    </citation>
    <scope>NUCLEOTIDE SEQUENCE [LARGE SCALE GENOMIC DNA]</scope>
    <source>
        <strain evidence="10 11">NIH1004</strain>
    </source>
</reference>
<evidence type="ECO:0000256" key="1">
    <source>
        <dbReference type="ARBA" id="ARBA00001971"/>
    </source>
</evidence>
<dbReference type="VEuPathDB" id="FungiDB:EYZ11_009999"/>
<evidence type="ECO:0000256" key="9">
    <source>
        <dbReference type="RuleBase" id="RU000461"/>
    </source>
</evidence>
<keyword evidence="4 8" id="KW-0479">Metal-binding</keyword>
<organism evidence="10 11">
    <name type="scientific">Aspergillus tanneri</name>
    <dbReference type="NCBI Taxonomy" id="1220188"/>
    <lineage>
        <taxon>Eukaryota</taxon>
        <taxon>Fungi</taxon>
        <taxon>Dikarya</taxon>
        <taxon>Ascomycota</taxon>
        <taxon>Pezizomycotina</taxon>
        <taxon>Eurotiomycetes</taxon>
        <taxon>Eurotiomycetidae</taxon>
        <taxon>Eurotiales</taxon>
        <taxon>Aspergillaceae</taxon>
        <taxon>Aspergillus</taxon>
        <taxon>Aspergillus subgen. Circumdati</taxon>
    </lineage>
</organism>
<dbReference type="GO" id="GO:0016705">
    <property type="term" value="F:oxidoreductase activity, acting on paired donors, with incorporation or reduction of molecular oxygen"/>
    <property type="evidence" value="ECO:0007669"/>
    <property type="project" value="InterPro"/>
</dbReference>
<dbReference type="PROSITE" id="PS00086">
    <property type="entry name" value="CYTOCHROME_P450"/>
    <property type="match status" value="1"/>
</dbReference>
<dbReference type="EMBL" id="QUQM01000001">
    <property type="protein sequence ID" value="KAA8649579.1"/>
    <property type="molecule type" value="Genomic_DNA"/>
</dbReference>
<dbReference type="CDD" id="cd11041">
    <property type="entry name" value="CYP503A1-like"/>
    <property type="match status" value="1"/>
</dbReference>
<sequence length="417" mass="46416">MSNTGEKLVLPPRFAEEMRNDDRLDAREANKEDMLGHVPCLAPLTGGSLDEKVIAKLMLRITRALNTLTGPMLEEIDLTVRSHWTDRPDFHEIDLAQSSLQMISQVSSRAFTGQKLCRNKQWINTTAAYSSSALATLLTLHLFPKFLHPLLQLVLPTCRETQDYISAARHLLTPVLEERESVGQQQDDAIAWFQEVAAGSSCDPVSAQLSLSFVATQTTADFFTNLLTDLCENPDLVPALRHEIISIIGKGGMTKKAISQLKLLDSVMKESQRMRPPLLATMGRRVVKSITLSNGLKLPKGTRVCVSTSATKDPSVYHEPERFDGYRFLKMRTVPGQENCSQFVATSTHSMGFGHGVHACPGRFLAGHVVKIFLCHILIKYDFRLPGGHKPDSMKSGFFVLSDAATKLLVRRRFEEI</sequence>
<dbReference type="GO" id="GO:0019748">
    <property type="term" value="P:secondary metabolic process"/>
    <property type="evidence" value="ECO:0007669"/>
    <property type="project" value="UniProtKB-ARBA"/>
</dbReference>